<dbReference type="InterPro" id="IPR007863">
    <property type="entry name" value="Peptidase_M16_C"/>
</dbReference>
<dbReference type="Pfam" id="PF05193">
    <property type="entry name" value="Peptidase_M16_C"/>
    <property type="match status" value="1"/>
</dbReference>
<dbReference type="InterPro" id="IPR011765">
    <property type="entry name" value="Pept_M16_N"/>
</dbReference>
<evidence type="ECO:0000256" key="2">
    <source>
        <dbReference type="RuleBase" id="RU004447"/>
    </source>
</evidence>
<dbReference type="Proteomes" id="UP000177310">
    <property type="component" value="Unassembled WGS sequence"/>
</dbReference>
<dbReference type="PROSITE" id="PS00143">
    <property type="entry name" value="INSULINASE"/>
    <property type="match status" value="1"/>
</dbReference>
<dbReference type="SUPFAM" id="SSF63411">
    <property type="entry name" value="LuxS/MPP-like metallohydrolase"/>
    <property type="match status" value="2"/>
</dbReference>
<proteinExistence type="inferred from homology"/>
<dbReference type="PANTHER" id="PTHR11851:SF49">
    <property type="entry name" value="MITOCHONDRIAL-PROCESSING PEPTIDASE SUBUNIT ALPHA"/>
    <property type="match status" value="1"/>
</dbReference>
<evidence type="ECO:0000313" key="6">
    <source>
        <dbReference type="Proteomes" id="UP000177310"/>
    </source>
</evidence>
<sequence>MYTKIKLKNGLTLITAPLKETKAATVLVLLPVGSRHETKATNGISHFIEHLMFKGTTKRPTSLDLTKELDAVGAEYNAFTSKDHTGYYVKLAADHLELAFDILSDMLLHATFPAPEITKERGVIVEEINMYEDNPLIHIETLFEQLVFEPHPLGWPISGPRSVITTIPRFRLLAYKDAFYQPRNMVLTVAGSFNQRRVVSLAERYFSAAGARSRRPSLNAVHLTQTKPRATTMYKKTQQVQLCLGFPGYALSDQNIFALSLLAIILGGNMSSRLFTVIREQHGLAYNIRAGAHAYQDTGAFVVQAGVDRRRLNQAITLILQELGRVKREAVTAKELTDAKEFLRGKLVLDLEDSESVADWFGKQQLLLGKLYTPQQRLKKIFAVTAPQIQRVARDVITSRRLNLALIGPYRNGQPFTKLLKV</sequence>
<evidence type="ECO:0000259" key="4">
    <source>
        <dbReference type="Pfam" id="PF05193"/>
    </source>
</evidence>
<dbReference type="AlphaFoldDB" id="A0A1G1YEA1"/>
<dbReference type="GO" id="GO:0004222">
    <property type="term" value="F:metalloendopeptidase activity"/>
    <property type="evidence" value="ECO:0007669"/>
    <property type="project" value="InterPro"/>
</dbReference>
<dbReference type="PANTHER" id="PTHR11851">
    <property type="entry name" value="METALLOPROTEASE"/>
    <property type="match status" value="1"/>
</dbReference>
<dbReference type="Pfam" id="PF00675">
    <property type="entry name" value="Peptidase_M16"/>
    <property type="match status" value="1"/>
</dbReference>
<name>A0A1G1YEA1_9BACT</name>
<feature type="domain" description="Peptidase M16 N-terminal" evidence="3">
    <location>
        <begin position="20"/>
        <end position="160"/>
    </location>
</feature>
<evidence type="ECO:0000313" key="5">
    <source>
        <dbReference type="EMBL" id="OGY50619.1"/>
    </source>
</evidence>
<protein>
    <recommendedName>
        <fullName evidence="7">Peptidase M16</fullName>
    </recommendedName>
</protein>
<feature type="domain" description="Peptidase M16 C-terminal" evidence="4">
    <location>
        <begin position="171"/>
        <end position="341"/>
    </location>
</feature>
<dbReference type="InterPro" id="IPR050361">
    <property type="entry name" value="MPP/UQCRC_Complex"/>
</dbReference>
<dbReference type="Gene3D" id="3.30.830.10">
    <property type="entry name" value="Metalloenzyme, LuxS/M16 peptidase-like"/>
    <property type="match status" value="2"/>
</dbReference>
<comment type="caution">
    <text evidence="5">The sequence shown here is derived from an EMBL/GenBank/DDBJ whole genome shotgun (WGS) entry which is preliminary data.</text>
</comment>
<dbReference type="InterPro" id="IPR011249">
    <property type="entry name" value="Metalloenz_LuxS/M16"/>
</dbReference>
<dbReference type="EMBL" id="MHIL01000028">
    <property type="protein sequence ID" value="OGY50619.1"/>
    <property type="molecule type" value="Genomic_DNA"/>
</dbReference>
<accession>A0A1G1YEA1</accession>
<evidence type="ECO:0000256" key="1">
    <source>
        <dbReference type="ARBA" id="ARBA00007261"/>
    </source>
</evidence>
<dbReference type="InterPro" id="IPR001431">
    <property type="entry name" value="Pept_M16_Zn_BS"/>
</dbReference>
<gene>
    <name evidence="5" type="ORF">A3J59_01295</name>
</gene>
<reference evidence="5 6" key="1">
    <citation type="journal article" date="2016" name="Nat. Commun.">
        <title>Thousands of microbial genomes shed light on interconnected biogeochemical processes in an aquifer system.</title>
        <authorList>
            <person name="Anantharaman K."/>
            <person name="Brown C.T."/>
            <person name="Hug L.A."/>
            <person name="Sharon I."/>
            <person name="Castelle C.J."/>
            <person name="Probst A.J."/>
            <person name="Thomas B.C."/>
            <person name="Singh A."/>
            <person name="Wilkins M.J."/>
            <person name="Karaoz U."/>
            <person name="Brodie E.L."/>
            <person name="Williams K.H."/>
            <person name="Hubbard S.S."/>
            <person name="Banfield J.F."/>
        </authorList>
    </citation>
    <scope>NUCLEOTIDE SEQUENCE [LARGE SCALE GENOMIC DNA]</scope>
</reference>
<dbReference type="GO" id="GO:0006508">
    <property type="term" value="P:proteolysis"/>
    <property type="evidence" value="ECO:0007669"/>
    <property type="project" value="InterPro"/>
</dbReference>
<evidence type="ECO:0008006" key="7">
    <source>
        <dbReference type="Google" id="ProtNLM"/>
    </source>
</evidence>
<dbReference type="STRING" id="1797542.A3J59_01295"/>
<evidence type="ECO:0000259" key="3">
    <source>
        <dbReference type="Pfam" id="PF00675"/>
    </source>
</evidence>
<organism evidence="5 6">
    <name type="scientific">Candidatus Buchananbacteria bacterium RIFCSPHIGHO2_02_FULL_56_16</name>
    <dbReference type="NCBI Taxonomy" id="1797542"/>
    <lineage>
        <taxon>Bacteria</taxon>
        <taxon>Candidatus Buchananiibacteriota</taxon>
    </lineage>
</organism>
<dbReference type="GO" id="GO:0046872">
    <property type="term" value="F:metal ion binding"/>
    <property type="evidence" value="ECO:0007669"/>
    <property type="project" value="InterPro"/>
</dbReference>
<comment type="similarity">
    <text evidence="1 2">Belongs to the peptidase M16 family.</text>
</comment>